<comment type="caution">
    <text evidence="8">The sequence shown here is derived from an EMBL/GenBank/DDBJ whole genome shotgun (WGS) entry which is preliminary data.</text>
</comment>
<gene>
    <name evidence="8" type="ORF">ODALV1_LOCUS1753</name>
</gene>
<feature type="transmembrane region" description="Helical" evidence="6">
    <location>
        <begin position="390"/>
        <end position="411"/>
    </location>
</feature>
<keyword evidence="6" id="KW-1133">Transmembrane helix</keyword>
<proteinExistence type="predicted"/>
<keyword evidence="4" id="KW-0342">GTP-binding</keyword>
<feature type="domain" description="G" evidence="7">
    <location>
        <begin position="69"/>
        <end position="208"/>
    </location>
</feature>
<dbReference type="InterPro" id="IPR027417">
    <property type="entry name" value="P-loop_NTPase"/>
</dbReference>
<dbReference type="Proteomes" id="UP001642540">
    <property type="component" value="Unassembled WGS sequence"/>
</dbReference>
<dbReference type="Gene3D" id="3.40.50.300">
    <property type="entry name" value="P-loop containing nucleotide triphosphate hydrolases"/>
    <property type="match status" value="1"/>
</dbReference>
<dbReference type="Pfam" id="PF01926">
    <property type="entry name" value="MMR_HSR1"/>
    <property type="match status" value="1"/>
</dbReference>
<accession>A0ABP1PR70</accession>
<dbReference type="PANTHER" id="PTHR10465">
    <property type="entry name" value="TRANSMEMBRANE GTPASE FZO1"/>
    <property type="match status" value="1"/>
</dbReference>
<name>A0ABP1PR70_9HEXA</name>
<protein>
    <recommendedName>
        <fullName evidence="7">G domain-containing protein</fullName>
    </recommendedName>
</protein>
<evidence type="ECO:0000256" key="6">
    <source>
        <dbReference type="SAM" id="Phobius"/>
    </source>
</evidence>
<evidence type="ECO:0000259" key="7">
    <source>
        <dbReference type="Pfam" id="PF01926"/>
    </source>
</evidence>
<dbReference type="InterPro" id="IPR006073">
    <property type="entry name" value="GTP-bd"/>
</dbReference>
<evidence type="ECO:0000256" key="4">
    <source>
        <dbReference type="ARBA" id="ARBA00023134"/>
    </source>
</evidence>
<keyword evidence="6" id="KW-0812">Transmembrane</keyword>
<organism evidence="8 9">
    <name type="scientific">Orchesella dallaii</name>
    <dbReference type="NCBI Taxonomy" id="48710"/>
    <lineage>
        <taxon>Eukaryota</taxon>
        <taxon>Metazoa</taxon>
        <taxon>Ecdysozoa</taxon>
        <taxon>Arthropoda</taxon>
        <taxon>Hexapoda</taxon>
        <taxon>Collembola</taxon>
        <taxon>Entomobryomorpha</taxon>
        <taxon>Entomobryoidea</taxon>
        <taxon>Orchesellidae</taxon>
        <taxon>Orchesellinae</taxon>
        <taxon>Orchesella</taxon>
    </lineage>
</organism>
<dbReference type="SUPFAM" id="SSF52540">
    <property type="entry name" value="P-loop containing nucleoside triphosphate hydrolases"/>
    <property type="match status" value="1"/>
</dbReference>
<dbReference type="EMBL" id="CAXLJM020000006">
    <property type="protein sequence ID" value="CAL8071520.1"/>
    <property type="molecule type" value="Genomic_DNA"/>
</dbReference>
<evidence type="ECO:0000256" key="1">
    <source>
        <dbReference type="ARBA" id="ARBA00004370"/>
    </source>
</evidence>
<reference evidence="8 9" key="1">
    <citation type="submission" date="2024-08" db="EMBL/GenBank/DDBJ databases">
        <authorList>
            <person name="Cucini C."/>
            <person name="Frati F."/>
        </authorList>
    </citation>
    <scope>NUCLEOTIDE SEQUENCE [LARGE SCALE GENOMIC DNA]</scope>
</reference>
<feature type="transmembrane region" description="Helical" evidence="6">
    <location>
        <begin position="366"/>
        <end position="384"/>
    </location>
</feature>
<evidence type="ECO:0000256" key="3">
    <source>
        <dbReference type="ARBA" id="ARBA00022801"/>
    </source>
</evidence>
<feature type="transmembrane region" description="Helical" evidence="6">
    <location>
        <begin position="334"/>
        <end position="354"/>
    </location>
</feature>
<sequence>MSDSNLRNRLTATQHVRAPTNTLDQHVLSLNEKILNEVFNIYMEKEVGLYELAKLIDVDVRVPRKKITVLLLGNHSAGKSSFINWYIEETILKTGVAIETQGFYFVVSGKKRDTLKGKATLELYPHLRPLQNYPGCIDYLTTEISTSRARKFNLVTFIDTPGLVDGDMHYPYDVNETLLWLGDIADLVFVFFDPMGQALCKRTLNVVEKMWANQSDKMRLFLAKADEAGSETDRQRVLMQIVQELCKRDGLNRTGFDMPTIFLPDATSKPTKCANQIEEVCVIVEKTIEQTIQNSLNNLDKDAVLIKDKLEARLNADNEARSRNFSRSVQSWCYGGLGIILPILLLLSLIVANATREAMRIHIGPGADIIYTIMKPLAGLWLMIPDGYHLQIVTAIVVVSGSLLIISRLFCANEYVLPKRELKLVRRGLEYVGNATERKKVLYSEYLRQSLSDADFCE</sequence>
<evidence type="ECO:0000256" key="2">
    <source>
        <dbReference type="ARBA" id="ARBA00022741"/>
    </source>
</evidence>
<dbReference type="InterPro" id="IPR027094">
    <property type="entry name" value="Mitofusin_fam"/>
</dbReference>
<comment type="subcellular location">
    <subcellularLocation>
        <location evidence="1">Membrane</location>
    </subcellularLocation>
</comment>
<dbReference type="PANTHER" id="PTHR10465:SF4">
    <property type="entry name" value="DYNAMIN N-TERMINAL DOMAIN-CONTAINING PROTEIN"/>
    <property type="match status" value="1"/>
</dbReference>
<evidence type="ECO:0000313" key="8">
    <source>
        <dbReference type="EMBL" id="CAL8071520.1"/>
    </source>
</evidence>
<keyword evidence="9" id="KW-1185">Reference proteome</keyword>
<keyword evidence="2" id="KW-0547">Nucleotide-binding</keyword>
<evidence type="ECO:0000256" key="5">
    <source>
        <dbReference type="ARBA" id="ARBA00023136"/>
    </source>
</evidence>
<evidence type="ECO:0000313" key="9">
    <source>
        <dbReference type="Proteomes" id="UP001642540"/>
    </source>
</evidence>
<keyword evidence="5 6" id="KW-0472">Membrane</keyword>
<keyword evidence="3" id="KW-0378">Hydrolase</keyword>